<accession>A0A1H8NAA9</accession>
<protein>
    <recommendedName>
        <fullName evidence="3">Methionine synthase</fullName>
    </recommendedName>
</protein>
<dbReference type="Gene3D" id="3.20.20.240">
    <property type="entry name" value="Methylmalonyl-CoA mutase"/>
    <property type="match status" value="1"/>
</dbReference>
<dbReference type="GO" id="GO:0046872">
    <property type="term" value="F:metal ion binding"/>
    <property type="evidence" value="ECO:0007669"/>
    <property type="project" value="InterPro"/>
</dbReference>
<dbReference type="RefSeq" id="WP_091497092.1">
    <property type="nucleotide sequence ID" value="NZ_FODJ01000005.1"/>
</dbReference>
<keyword evidence="2" id="KW-1185">Reference proteome</keyword>
<evidence type="ECO:0000313" key="1">
    <source>
        <dbReference type="EMBL" id="SEO26544.1"/>
    </source>
</evidence>
<evidence type="ECO:0008006" key="3">
    <source>
        <dbReference type="Google" id="ProtNLM"/>
    </source>
</evidence>
<evidence type="ECO:0000313" key="2">
    <source>
        <dbReference type="Proteomes" id="UP000199300"/>
    </source>
</evidence>
<dbReference type="EMBL" id="FODJ01000005">
    <property type="protein sequence ID" value="SEO26544.1"/>
    <property type="molecule type" value="Genomic_DNA"/>
</dbReference>
<dbReference type="InterPro" id="IPR036724">
    <property type="entry name" value="Cobalamin-bd_sf"/>
</dbReference>
<dbReference type="Gene3D" id="3.40.50.280">
    <property type="entry name" value="Cobalamin-binding domain"/>
    <property type="match status" value="1"/>
</dbReference>
<organism evidence="1 2">
    <name type="scientific">Amphibacillus marinus</name>
    <dbReference type="NCBI Taxonomy" id="872970"/>
    <lineage>
        <taxon>Bacteria</taxon>
        <taxon>Bacillati</taxon>
        <taxon>Bacillota</taxon>
        <taxon>Bacilli</taxon>
        <taxon>Bacillales</taxon>
        <taxon>Bacillaceae</taxon>
        <taxon>Amphibacillus</taxon>
    </lineage>
</organism>
<dbReference type="AlphaFoldDB" id="A0A1H8NAA9"/>
<gene>
    <name evidence="1" type="ORF">SAMN04488134_105183</name>
</gene>
<sequence length="614" mass="68905">MNNLFIGLTLGNDPHTVGIHKAAKLAKLAGIAYMILPPALSDDEKIKTLIDQNPRFIGLSYRLSVEPALSELKKFLERMEEAGLFKDPERRVGFSGLFLTLDAISNGGLLEQYPIELIGSDKQIEVKTNQTLNFFQVAQGHERDQIVELVRQEANPKKVPLLDELASEVVDQNSYLSEQPLKKPSEDALKHLPNRMKESAIPLIRTHFGIPSDSIDPTVQGIIKLAEQGAVDEVSLGSSDLSQRYFGNEQAFQIYKNDGGVPYKNKAELAALFEASRRGNFPSVKPYAHVYQLKPFVDTCLETGMLVGAHQAVPLFWFSQLDGRGPLSVPDAIQEHIETVEYLASKNIPVEMNDPNQWSSRFIHDALFVVDYALIAAVMYASGVKDMIFQHQFNKPAETGDYADLAKMAAAKVIIEQIRPEGNQANVYLEARAGIEHFSTDLEVAKFQLARTTLLQMIFDPNMFHLVSYCEASHAATADDVIESAKIVRRSAKLFKDHEAKLKKVLTDPIVVERKQFLLNEAMVVLKAIASLSKAYREDMDMAEWYQCLADPQALSEAMARRYMTAPGITLPDYENTELLTKIGRYGFIDCYASYDDARPLTEQERLERLHQYV</sequence>
<reference evidence="1 2" key="1">
    <citation type="submission" date="2016-10" db="EMBL/GenBank/DDBJ databases">
        <authorList>
            <person name="de Groot N.N."/>
        </authorList>
    </citation>
    <scope>NUCLEOTIDE SEQUENCE [LARGE SCALE GENOMIC DNA]</scope>
    <source>
        <strain evidence="1 2">CGMCC 1.10434</strain>
    </source>
</reference>
<dbReference type="STRING" id="872970.SAMN04488134_105183"/>
<dbReference type="GO" id="GO:0031419">
    <property type="term" value="F:cobalamin binding"/>
    <property type="evidence" value="ECO:0007669"/>
    <property type="project" value="InterPro"/>
</dbReference>
<dbReference type="SUPFAM" id="SSF52242">
    <property type="entry name" value="Cobalamin (vitamin B12)-binding domain"/>
    <property type="match status" value="1"/>
</dbReference>
<name>A0A1H8NAA9_9BACI</name>
<dbReference type="OrthoDB" id="5756833at2"/>
<proteinExistence type="predicted"/>
<dbReference type="Proteomes" id="UP000199300">
    <property type="component" value="Unassembled WGS sequence"/>
</dbReference>